<evidence type="ECO:0000259" key="2">
    <source>
        <dbReference type="Pfam" id="PF02866"/>
    </source>
</evidence>
<protein>
    <submittedName>
        <fullName evidence="3">L-lactate dehydrogenase</fullName>
    </submittedName>
</protein>
<proteinExistence type="inferred from homology"/>
<dbReference type="InterPro" id="IPR022383">
    <property type="entry name" value="Lactate/malate_DH_C"/>
</dbReference>
<dbReference type="InterPro" id="IPR015955">
    <property type="entry name" value="Lactate_DH/Glyco_Ohase_4_C"/>
</dbReference>
<dbReference type="PANTHER" id="PTHR43128:SF16">
    <property type="entry name" value="L-LACTATE DEHYDROGENASE"/>
    <property type="match status" value="1"/>
</dbReference>
<comment type="caution">
    <text evidence="3">The sequence shown here is derived from an EMBL/GenBank/DDBJ whole genome shotgun (WGS) entry which is preliminary data.</text>
</comment>
<comment type="similarity">
    <text evidence="1">Belongs to the LDH/MDH superfamily. LDH family.</text>
</comment>
<reference evidence="3" key="2">
    <citation type="submission" date="2021-09" db="EMBL/GenBank/DDBJ databases">
        <authorList>
            <person name="Gilroy R."/>
        </authorList>
    </citation>
    <scope>NUCLEOTIDE SEQUENCE</scope>
    <source>
        <strain evidence="3">7886</strain>
    </source>
</reference>
<dbReference type="EMBL" id="DYWC01000054">
    <property type="protein sequence ID" value="HJF86262.1"/>
    <property type="molecule type" value="Genomic_DNA"/>
</dbReference>
<feature type="domain" description="Lactate/malate dehydrogenase C-terminal" evidence="2">
    <location>
        <begin position="7"/>
        <end position="106"/>
    </location>
</feature>
<name>A0A921L9B6_9LACO</name>
<reference evidence="3" key="1">
    <citation type="journal article" date="2021" name="PeerJ">
        <title>Extensive microbial diversity within the chicken gut microbiome revealed by metagenomics and culture.</title>
        <authorList>
            <person name="Gilroy R."/>
            <person name="Ravi A."/>
            <person name="Getino M."/>
            <person name="Pursley I."/>
            <person name="Horton D.L."/>
            <person name="Alikhan N.F."/>
            <person name="Baker D."/>
            <person name="Gharbi K."/>
            <person name="Hall N."/>
            <person name="Watson M."/>
            <person name="Adriaenssens E.M."/>
            <person name="Foster-Nyarko E."/>
            <person name="Jarju S."/>
            <person name="Secka A."/>
            <person name="Antonio M."/>
            <person name="Oren A."/>
            <person name="Chaudhuri R.R."/>
            <person name="La Ragione R."/>
            <person name="Hildebrand F."/>
            <person name="Pallen M.J."/>
        </authorList>
    </citation>
    <scope>NUCLEOTIDE SEQUENCE</scope>
    <source>
        <strain evidence="3">7886</strain>
    </source>
</reference>
<dbReference type="GO" id="GO:0004459">
    <property type="term" value="F:L-lactate dehydrogenase (NAD+) activity"/>
    <property type="evidence" value="ECO:0007669"/>
    <property type="project" value="TreeGrafter"/>
</dbReference>
<dbReference type="PANTHER" id="PTHR43128">
    <property type="entry name" value="L-2-HYDROXYCARBOXYLATE DEHYDROGENASE (NAD(P)(+))"/>
    <property type="match status" value="1"/>
</dbReference>
<dbReference type="Pfam" id="PF02866">
    <property type="entry name" value="Ldh_1_C"/>
    <property type="match status" value="1"/>
</dbReference>
<feature type="non-terminal residue" evidence="3">
    <location>
        <position position="1"/>
    </location>
</feature>
<dbReference type="Proteomes" id="UP000747013">
    <property type="component" value="Unassembled WGS sequence"/>
</dbReference>
<evidence type="ECO:0000313" key="4">
    <source>
        <dbReference type="Proteomes" id="UP000747013"/>
    </source>
</evidence>
<gene>
    <name evidence="3" type="ORF">K8V88_02395</name>
</gene>
<dbReference type="AlphaFoldDB" id="A0A921L9B6"/>
<dbReference type="GO" id="GO:0006089">
    <property type="term" value="P:lactate metabolic process"/>
    <property type="evidence" value="ECO:0007669"/>
    <property type="project" value="TreeGrafter"/>
</dbReference>
<accession>A0A921L9B6</accession>
<evidence type="ECO:0000313" key="3">
    <source>
        <dbReference type="EMBL" id="HJF86262.1"/>
    </source>
</evidence>
<evidence type="ECO:0000256" key="1">
    <source>
        <dbReference type="ARBA" id="ARBA00006054"/>
    </source>
</evidence>
<organism evidence="3 4">
    <name type="scientific">Companilactobacillus farciminis</name>
    <dbReference type="NCBI Taxonomy" id="1612"/>
    <lineage>
        <taxon>Bacteria</taxon>
        <taxon>Bacillati</taxon>
        <taxon>Bacillota</taxon>
        <taxon>Bacilli</taxon>
        <taxon>Lactobacillales</taxon>
        <taxon>Lactobacillaceae</taxon>
        <taxon>Companilactobacillus</taxon>
    </lineage>
</organism>
<dbReference type="SUPFAM" id="SSF56327">
    <property type="entry name" value="LDH C-terminal domain-like"/>
    <property type="match status" value="1"/>
</dbReference>
<sequence length="108" mass="12116">QEDGLDLDKLNEDIRMGGFTVFSGKKYTNYGISTAAVKLALAVLNDAHIELPVSNYREEYGTYLSYPAIIGRKGVIKQVQLDLPQEELDKLQYSADFIKSKLAERVSE</sequence>
<dbReference type="Gene3D" id="3.90.110.10">
    <property type="entry name" value="Lactate dehydrogenase/glycoside hydrolase, family 4, C-terminal"/>
    <property type="match status" value="1"/>
</dbReference>